<organism evidence="2 3">
    <name type="scientific">Trichosporon asahii var. asahii (strain CBS 8904)</name>
    <name type="common">Yeast</name>
    <dbReference type="NCBI Taxonomy" id="1220162"/>
    <lineage>
        <taxon>Eukaryota</taxon>
        <taxon>Fungi</taxon>
        <taxon>Dikarya</taxon>
        <taxon>Basidiomycota</taxon>
        <taxon>Agaricomycotina</taxon>
        <taxon>Tremellomycetes</taxon>
        <taxon>Trichosporonales</taxon>
        <taxon>Trichosporonaceae</taxon>
        <taxon>Trichosporon</taxon>
    </lineage>
</organism>
<evidence type="ECO:0000256" key="1">
    <source>
        <dbReference type="SAM" id="MobiDB-lite"/>
    </source>
</evidence>
<protein>
    <submittedName>
        <fullName evidence="2">Uncharacterized protein</fullName>
    </submittedName>
</protein>
<feature type="region of interest" description="Disordered" evidence="1">
    <location>
        <begin position="213"/>
        <end position="237"/>
    </location>
</feature>
<evidence type="ECO:0000313" key="3">
    <source>
        <dbReference type="Proteomes" id="UP000006757"/>
    </source>
</evidence>
<name>K1VPX9_TRIAC</name>
<dbReference type="EMBL" id="AMBO01000278">
    <property type="protein sequence ID" value="EKD02636.1"/>
    <property type="molecule type" value="Genomic_DNA"/>
</dbReference>
<dbReference type="AlphaFoldDB" id="K1VPX9"/>
<gene>
    <name evidence="2" type="ORF">A1Q2_03062</name>
</gene>
<keyword evidence="3" id="KW-1185">Reference proteome</keyword>
<dbReference type="Proteomes" id="UP000006757">
    <property type="component" value="Unassembled WGS sequence"/>
</dbReference>
<comment type="caution">
    <text evidence="2">The sequence shown here is derived from an EMBL/GenBank/DDBJ whole genome shotgun (WGS) entry which is preliminary data.</text>
</comment>
<dbReference type="HOGENOM" id="CLU_1050485_0_0_1"/>
<evidence type="ECO:0000313" key="2">
    <source>
        <dbReference type="EMBL" id="EKD02636.1"/>
    </source>
</evidence>
<reference evidence="2 3" key="1">
    <citation type="journal article" date="2012" name="Eukaryot. Cell">
        <title>Genome sequence of the Trichosporon asahii environmental strain CBS 8904.</title>
        <authorList>
            <person name="Yang R.Y."/>
            <person name="Li H.T."/>
            <person name="Zhu H."/>
            <person name="Zhou G.P."/>
            <person name="Wang M."/>
            <person name="Wang L."/>
        </authorList>
    </citation>
    <scope>NUCLEOTIDE SEQUENCE [LARGE SCALE GENOMIC DNA]</scope>
    <source>
        <strain evidence="2 3">CBS 8904</strain>
    </source>
</reference>
<sequence length="265" mass="28610">MSDIPQVTITNSLDDMATPVPAEVSAEAGPSTRSIATSIISLQNPEVLQVIDAGASIKSLCESIKSAGQSACSQQSVGFLPRCASDPAHHARCNYCLELAKKHAEEIMSANQPREIDPLSLPAEPERVATPISFVVNGPLTAAQRYQQSVGYKLRIPAYDYVRPSTSVENDEADSSSIIAPELAVLTDKHPMDREIINPGPYSAYEALGRPKKTPSFFQSHPKDQVQNAHPASATGSVSTEKSNFYFRAPREKGNCHLLQCCVIC</sequence>
<proteinExistence type="predicted"/>
<accession>K1VPX9</accession>
<feature type="compositionally biased region" description="Polar residues" evidence="1">
    <location>
        <begin position="225"/>
        <end position="237"/>
    </location>
</feature>
<dbReference type="InParanoid" id="K1VPX9"/>